<evidence type="ECO:0000313" key="1">
    <source>
        <dbReference type="EMBL" id="PWE45900.1"/>
    </source>
</evidence>
<gene>
    <name evidence="1" type="ORF">C9I49_10145</name>
    <name evidence="2" type="ORF">CS076_19085</name>
    <name evidence="3" type="ORF">CS078_02190</name>
</gene>
<reference evidence="1 4" key="2">
    <citation type="submission" date="2018-05" db="EMBL/GenBank/DDBJ databases">
        <title>Genome sequences of two Antarctic strains of Pseudomonas prosekii: insights into adaptation to extreme conditions.</title>
        <authorList>
            <person name="Snopkova K."/>
            <person name="Dufkova K."/>
            <person name="Cejkova D."/>
            <person name="Sedlacek I."/>
            <person name="Smajs D."/>
        </authorList>
    </citation>
    <scope>NUCLEOTIDE SEQUENCE [LARGE SCALE GENOMIC DNA]</scope>
    <source>
        <strain evidence="1 4">P2673</strain>
    </source>
</reference>
<keyword evidence="5" id="KW-1185">Reference proteome</keyword>
<evidence type="ECO:0000313" key="4">
    <source>
        <dbReference type="Proteomes" id="UP000245056"/>
    </source>
</evidence>
<sequence>MIKQEETLSYLESHIPEMAASAVTQAYWQALASGNKVLESRNGALYEISPDGSRKKLKNIAAPTAVVRGEKRRLK</sequence>
<organism evidence="1 4">
    <name type="scientific">Pseudomonas prosekii</name>
    <dbReference type="NCBI Taxonomy" id="1148509"/>
    <lineage>
        <taxon>Bacteria</taxon>
        <taxon>Pseudomonadati</taxon>
        <taxon>Pseudomonadota</taxon>
        <taxon>Gammaproteobacteria</taxon>
        <taxon>Pseudomonadales</taxon>
        <taxon>Pseudomonadaceae</taxon>
        <taxon>Pseudomonas</taxon>
    </lineage>
</organism>
<proteinExistence type="predicted"/>
<name>A0A2U2DA39_9PSED</name>
<dbReference type="Proteomes" id="UP000282140">
    <property type="component" value="Unassembled WGS sequence"/>
</dbReference>
<evidence type="ECO:0000313" key="5">
    <source>
        <dbReference type="Proteomes" id="UP000282140"/>
    </source>
</evidence>
<evidence type="ECO:0000313" key="3">
    <source>
        <dbReference type="EMBL" id="RLU12536.1"/>
    </source>
</evidence>
<evidence type="ECO:0000313" key="6">
    <source>
        <dbReference type="Proteomes" id="UP000282672"/>
    </source>
</evidence>
<dbReference type="EMBL" id="PEGB01000001">
    <property type="protein sequence ID" value="RLU12536.1"/>
    <property type="molecule type" value="Genomic_DNA"/>
</dbReference>
<protein>
    <submittedName>
        <fullName evidence="1">Uncharacterized protein</fullName>
    </submittedName>
</protein>
<dbReference type="EMBL" id="PEGA01000020">
    <property type="protein sequence ID" value="RLU07195.1"/>
    <property type="molecule type" value="Genomic_DNA"/>
</dbReference>
<dbReference type="OrthoDB" id="6953325at2"/>
<dbReference type="Proteomes" id="UP000245056">
    <property type="component" value="Unassembled WGS sequence"/>
</dbReference>
<reference evidence="5 6" key="1">
    <citation type="journal article" date="2018" name="Front. Microbiol.">
        <title>Discovery of Phloeophagus Beetles as a Source of Pseudomonas Strains That Produce Potentially New Bioactive Substances and Description of Pseudomonas bohemica sp. nov.</title>
        <authorList>
            <person name="Saati-Santamaria Z."/>
            <person name="Lopez-Mondejar R."/>
            <person name="Jimenez-Gomez A."/>
            <person name="Diez-Mendez A."/>
            <person name="Vetrovsky T."/>
            <person name="Igual J.M."/>
            <person name="Velazquez E."/>
            <person name="Kolarik M."/>
            <person name="Rivas R."/>
            <person name="Garcia-Fraile P."/>
        </authorList>
    </citation>
    <scope>NUCLEOTIDE SEQUENCE [LARGE SCALE GENOMIC DNA]</scope>
    <source>
        <strain evidence="2 6">A2-NA12</strain>
        <strain evidence="3 5">A2-NA13</strain>
    </source>
</reference>
<accession>A0A2U2DA39</accession>
<evidence type="ECO:0000313" key="2">
    <source>
        <dbReference type="EMBL" id="RLU07195.1"/>
    </source>
</evidence>
<dbReference type="EMBL" id="QFAW01000010">
    <property type="protein sequence ID" value="PWE45900.1"/>
    <property type="molecule type" value="Genomic_DNA"/>
</dbReference>
<dbReference type="RefSeq" id="WP_109520740.1">
    <property type="nucleotide sequence ID" value="NZ_PEGA01000020.1"/>
</dbReference>
<comment type="caution">
    <text evidence="1">The sequence shown here is derived from an EMBL/GenBank/DDBJ whole genome shotgun (WGS) entry which is preliminary data.</text>
</comment>
<dbReference type="AlphaFoldDB" id="A0A2U2DA39"/>
<dbReference type="Proteomes" id="UP000282672">
    <property type="component" value="Unassembled WGS sequence"/>
</dbReference>